<keyword evidence="1 3" id="KW-0853">WD repeat</keyword>
<dbReference type="InterPro" id="IPR019775">
    <property type="entry name" value="WD40_repeat_CS"/>
</dbReference>
<dbReference type="GeneID" id="64636141"/>
<dbReference type="InterPro" id="IPR015943">
    <property type="entry name" value="WD40/YVTN_repeat-like_dom_sf"/>
</dbReference>
<organism evidence="6 7">
    <name type="scientific">Suillus subaureus</name>
    <dbReference type="NCBI Taxonomy" id="48587"/>
    <lineage>
        <taxon>Eukaryota</taxon>
        <taxon>Fungi</taxon>
        <taxon>Dikarya</taxon>
        <taxon>Basidiomycota</taxon>
        <taxon>Agaricomycotina</taxon>
        <taxon>Agaricomycetes</taxon>
        <taxon>Agaricomycetidae</taxon>
        <taxon>Boletales</taxon>
        <taxon>Suillineae</taxon>
        <taxon>Suillaceae</taxon>
        <taxon>Suillus</taxon>
    </lineage>
</organism>
<dbReference type="RefSeq" id="XP_041196691.1">
    <property type="nucleotide sequence ID" value="XM_041342125.1"/>
</dbReference>
<feature type="repeat" description="WD" evidence="3">
    <location>
        <begin position="87"/>
        <end position="128"/>
    </location>
</feature>
<feature type="repeat" description="WD" evidence="3">
    <location>
        <begin position="130"/>
        <end position="171"/>
    </location>
</feature>
<dbReference type="InterPro" id="IPR036322">
    <property type="entry name" value="WD40_repeat_dom_sf"/>
</dbReference>
<accession>A0A9P7JH86</accession>
<dbReference type="PRINTS" id="PR00320">
    <property type="entry name" value="GPROTEINBRPT"/>
</dbReference>
<dbReference type="PROSITE" id="PS50082">
    <property type="entry name" value="WD_REPEATS_2"/>
    <property type="match status" value="6"/>
</dbReference>
<reference evidence="6" key="1">
    <citation type="journal article" date="2020" name="New Phytol.">
        <title>Comparative genomics reveals dynamic genome evolution in host specialist ectomycorrhizal fungi.</title>
        <authorList>
            <person name="Lofgren L.A."/>
            <person name="Nguyen N.H."/>
            <person name="Vilgalys R."/>
            <person name="Ruytinx J."/>
            <person name="Liao H.L."/>
            <person name="Branco S."/>
            <person name="Kuo A."/>
            <person name="LaButti K."/>
            <person name="Lipzen A."/>
            <person name="Andreopoulos W."/>
            <person name="Pangilinan J."/>
            <person name="Riley R."/>
            <person name="Hundley H."/>
            <person name="Na H."/>
            <person name="Barry K."/>
            <person name="Grigoriev I.V."/>
            <person name="Stajich J.E."/>
            <person name="Kennedy P.G."/>
        </authorList>
    </citation>
    <scope>NUCLEOTIDE SEQUENCE</scope>
    <source>
        <strain evidence="6">MN1</strain>
    </source>
</reference>
<dbReference type="PROSITE" id="PS50294">
    <property type="entry name" value="WD_REPEATS_REGION"/>
    <property type="match status" value="5"/>
</dbReference>
<evidence type="ECO:0000313" key="7">
    <source>
        <dbReference type="Proteomes" id="UP000807769"/>
    </source>
</evidence>
<feature type="repeat" description="WD" evidence="3">
    <location>
        <begin position="213"/>
        <end position="245"/>
    </location>
</feature>
<protein>
    <submittedName>
        <fullName evidence="6">WD40-repeat-containing domain protein</fullName>
    </submittedName>
</protein>
<gene>
    <name evidence="6" type="ORF">BJ212DRAFT_1575090</name>
</gene>
<feature type="repeat" description="WD" evidence="3">
    <location>
        <begin position="256"/>
        <end position="297"/>
    </location>
</feature>
<dbReference type="EMBL" id="JABBWG010000006">
    <property type="protein sequence ID" value="KAG1821951.1"/>
    <property type="molecule type" value="Genomic_DNA"/>
</dbReference>
<dbReference type="Proteomes" id="UP000807769">
    <property type="component" value="Unassembled WGS sequence"/>
</dbReference>
<dbReference type="InterPro" id="IPR001680">
    <property type="entry name" value="WD40_rpt"/>
</dbReference>
<evidence type="ECO:0000259" key="5">
    <source>
        <dbReference type="Pfam" id="PF06985"/>
    </source>
</evidence>
<name>A0A9P7JH86_9AGAM</name>
<dbReference type="InterPro" id="IPR020472">
    <property type="entry name" value="WD40_PAC1"/>
</dbReference>
<dbReference type="SMART" id="SM00320">
    <property type="entry name" value="WD40"/>
    <property type="match status" value="7"/>
</dbReference>
<feature type="repeat" description="WD" evidence="3">
    <location>
        <begin position="178"/>
        <end position="212"/>
    </location>
</feature>
<feature type="domain" description="Heterokaryon incompatibility" evidence="5">
    <location>
        <begin position="446"/>
        <end position="533"/>
    </location>
</feature>
<dbReference type="PANTHER" id="PTHR19879">
    <property type="entry name" value="TRANSCRIPTION INITIATION FACTOR TFIID"/>
    <property type="match status" value="1"/>
</dbReference>
<dbReference type="PANTHER" id="PTHR19879:SF9">
    <property type="entry name" value="TRANSCRIPTION INITIATION FACTOR TFIID SUBUNIT 5"/>
    <property type="match status" value="1"/>
</dbReference>
<dbReference type="SUPFAM" id="SSF50978">
    <property type="entry name" value="WD40 repeat-like"/>
    <property type="match status" value="1"/>
</dbReference>
<feature type="repeat" description="WD" evidence="3">
    <location>
        <begin position="44"/>
        <end position="78"/>
    </location>
</feature>
<dbReference type="PROSITE" id="PS00678">
    <property type="entry name" value="WD_REPEATS_1"/>
    <property type="match status" value="4"/>
</dbReference>
<dbReference type="CDD" id="cd00200">
    <property type="entry name" value="WD40"/>
    <property type="match status" value="1"/>
</dbReference>
<dbReference type="Pfam" id="PF00400">
    <property type="entry name" value="WD40"/>
    <property type="match status" value="7"/>
</dbReference>
<comment type="caution">
    <text evidence="6">The sequence shown here is derived from an EMBL/GenBank/DDBJ whole genome shotgun (WGS) entry which is preliminary data.</text>
</comment>
<dbReference type="Pfam" id="PF06985">
    <property type="entry name" value="HET"/>
    <property type="match status" value="1"/>
</dbReference>
<sequence length="618" mass="68954">MSGLLDVAQKAYLTVRERATPKRTQSAQTTQSAQATQLAPTQTVRVHTKNALAVAFFKDGRRVVTASEDKTLRIWDVEKRALVGGPFEGHSDCVISVAVSPDDRRIASGGGDRTIIIWDVDSKQMVFKPLVKHRGRVRSVCFSPDGKRLASGAYDEKVMIWDAETGAVLSTLWCRSPVNCVAFSPNGLKLASSGAFGTIRIWSTDNAELLLKIDAHQDFVQSVVWSPDGQQLVSASHGKTIKFWDSLNGTQIGLPYTGHTSYIRSLAVSSDGCFIASASQDKTVRLWDTKSQQQIGQPLKHTVHVSCVAISPNGDLLAIGDNDGNLQLCKVKLGLKLYAEALSDAEKVIEINPSSYLGYELMHAALRTAQRYHAFEAFTTMLFKLDNTSDSQIRQLCQRYVSSSERCADQRIHGEYMVRRAFVFIGVRGPLQTELIKEAVAKYFSWVMLSHRWERKEPLLHDIQGRGIYDLDPVGTIVKLQMFCKVARGSGHRWAWSDTCCIDQNNNVELGASVNSMFIWYHHSALTIVYLSDVLPLSESGALANSIWNTRGWTVQEFLAPKIVLFYQADWSLYLDDRSRNHKESISIMSELERSTGINARALVAFRPGMRDAREKLQ</sequence>
<evidence type="ECO:0000256" key="3">
    <source>
        <dbReference type="PROSITE-ProRule" id="PRU00221"/>
    </source>
</evidence>
<evidence type="ECO:0000256" key="1">
    <source>
        <dbReference type="ARBA" id="ARBA00022574"/>
    </source>
</evidence>
<proteinExistence type="predicted"/>
<dbReference type="AlphaFoldDB" id="A0A9P7JH86"/>
<keyword evidence="2" id="KW-0677">Repeat</keyword>
<dbReference type="InterPro" id="IPR010730">
    <property type="entry name" value="HET"/>
</dbReference>
<evidence type="ECO:0000256" key="4">
    <source>
        <dbReference type="SAM" id="MobiDB-lite"/>
    </source>
</evidence>
<evidence type="ECO:0000313" key="6">
    <source>
        <dbReference type="EMBL" id="KAG1821951.1"/>
    </source>
</evidence>
<dbReference type="Gene3D" id="2.130.10.10">
    <property type="entry name" value="YVTN repeat-like/Quinoprotein amine dehydrogenase"/>
    <property type="match status" value="3"/>
</dbReference>
<dbReference type="OrthoDB" id="2659484at2759"/>
<evidence type="ECO:0000256" key="2">
    <source>
        <dbReference type="ARBA" id="ARBA00022737"/>
    </source>
</evidence>
<keyword evidence="7" id="KW-1185">Reference proteome</keyword>
<feature type="region of interest" description="Disordered" evidence="4">
    <location>
        <begin position="18"/>
        <end position="41"/>
    </location>
</feature>
<feature type="compositionally biased region" description="Low complexity" evidence="4">
    <location>
        <begin position="24"/>
        <end position="41"/>
    </location>
</feature>